<evidence type="ECO:0000313" key="2">
    <source>
        <dbReference type="EMBL" id="GAA1786148.1"/>
    </source>
</evidence>
<gene>
    <name evidence="2" type="ORF">GCM10009811_09040</name>
</gene>
<proteinExistence type="predicted"/>
<protein>
    <submittedName>
        <fullName evidence="2">Uncharacterized protein</fullName>
    </submittedName>
</protein>
<dbReference type="Proteomes" id="UP001499938">
    <property type="component" value="Unassembled WGS sequence"/>
</dbReference>
<accession>A0ABN2LHI1</accession>
<comment type="caution">
    <text evidence="2">The sequence shown here is derived from an EMBL/GenBank/DDBJ whole genome shotgun (WGS) entry which is preliminary data.</text>
</comment>
<sequence>MPSVTAEVPPAEEDVEELDEEVDPLSEPQAVIASVSALAAARALNVRTGRRAADDTGEQLSFIGEVCGPPATGGNRSTITR</sequence>
<feature type="compositionally biased region" description="Acidic residues" evidence="1">
    <location>
        <begin position="10"/>
        <end position="23"/>
    </location>
</feature>
<reference evidence="2 3" key="1">
    <citation type="journal article" date="2019" name="Int. J. Syst. Evol. Microbiol.">
        <title>The Global Catalogue of Microorganisms (GCM) 10K type strain sequencing project: providing services to taxonomists for standard genome sequencing and annotation.</title>
        <authorList>
            <consortium name="The Broad Institute Genomics Platform"/>
            <consortium name="The Broad Institute Genome Sequencing Center for Infectious Disease"/>
            <person name="Wu L."/>
            <person name="Ma J."/>
        </authorList>
    </citation>
    <scope>NUCLEOTIDE SEQUENCE [LARGE SCALE GENOMIC DNA]</scope>
    <source>
        <strain evidence="2 3">JCM 15592</strain>
    </source>
</reference>
<keyword evidence="3" id="KW-1185">Reference proteome</keyword>
<feature type="region of interest" description="Disordered" evidence="1">
    <location>
        <begin position="1"/>
        <end position="23"/>
    </location>
</feature>
<dbReference type="EMBL" id="BAAAPO010000015">
    <property type="protein sequence ID" value="GAA1786148.1"/>
    <property type="molecule type" value="Genomic_DNA"/>
</dbReference>
<organism evidence="2 3">
    <name type="scientific">Nostocoides veronense</name>
    <dbReference type="NCBI Taxonomy" id="330836"/>
    <lineage>
        <taxon>Bacteria</taxon>
        <taxon>Bacillati</taxon>
        <taxon>Actinomycetota</taxon>
        <taxon>Actinomycetes</taxon>
        <taxon>Micrococcales</taxon>
        <taxon>Intrasporangiaceae</taxon>
        <taxon>Nostocoides</taxon>
    </lineage>
</organism>
<name>A0ABN2LHI1_9MICO</name>
<evidence type="ECO:0000313" key="3">
    <source>
        <dbReference type="Proteomes" id="UP001499938"/>
    </source>
</evidence>
<evidence type="ECO:0000256" key="1">
    <source>
        <dbReference type="SAM" id="MobiDB-lite"/>
    </source>
</evidence>